<evidence type="ECO:0000256" key="1">
    <source>
        <dbReference type="SAM" id="MobiDB-lite"/>
    </source>
</evidence>
<feature type="compositionally biased region" description="Basic and acidic residues" evidence="1">
    <location>
        <begin position="254"/>
        <end position="263"/>
    </location>
</feature>
<reference evidence="2" key="2">
    <citation type="submission" date="2017-06" db="EMBL/GenBank/DDBJ databases">
        <title>The pomegranate genome and the genomics of punicalagin biosynthesis.</title>
        <authorList>
            <person name="Xu C."/>
        </authorList>
    </citation>
    <scope>NUCLEOTIDE SEQUENCE [LARGE SCALE GENOMIC DNA]</scope>
    <source>
        <tissue evidence="2">Fresh leaf</tissue>
    </source>
</reference>
<evidence type="ECO:0000313" key="5">
    <source>
        <dbReference type="Proteomes" id="UP000233551"/>
    </source>
</evidence>
<dbReference type="OrthoDB" id="1938320at2759"/>
<dbReference type="Proteomes" id="UP000233551">
    <property type="component" value="Unassembled WGS sequence"/>
</dbReference>
<dbReference type="GO" id="GO:0005886">
    <property type="term" value="C:plasma membrane"/>
    <property type="evidence" value="ECO:0007669"/>
    <property type="project" value="InterPro"/>
</dbReference>
<evidence type="ECO:0000313" key="4">
    <source>
        <dbReference type="Proteomes" id="UP000197138"/>
    </source>
</evidence>
<accession>A0A218XSF3</accession>
<organism evidence="2 4">
    <name type="scientific">Punica granatum</name>
    <name type="common">Pomegranate</name>
    <dbReference type="NCBI Taxonomy" id="22663"/>
    <lineage>
        <taxon>Eukaryota</taxon>
        <taxon>Viridiplantae</taxon>
        <taxon>Streptophyta</taxon>
        <taxon>Embryophyta</taxon>
        <taxon>Tracheophyta</taxon>
        <taxon>Spermatophyta</taxon>
        <taxon>Magnoliopsida</taxon>
        <taxon>eudicotyledons</taxon>
        <taxon>Gunneridae</taxon>
        <taxon>Pentapetalae</taxon>
        <taxon>rosids</taxon>
        <taxon>malvids</taxon>
        <taxon>Myrtales</taxon>
        <taxon>Lythraceae</taxon>
        <taxon>Punica</taxon>
    </lineage>
</organism>
<gene>
    <name evidence="2" type="ORF">CDL15_Pgr022661</name>
    <name evidence="3" type="ORF">CRG98_004981</name>
</gene>
<dbReference type="EMBL" id="PGOL01000196">
    <property type="protein sequence ID" value="PKI74654.1"/>
    <property type="molecule type" value="Genomic_DNA"/>
</dbReference>
<protein>
    <submittedName>
        <fullName evidence="2">Uncharacterized protein</fullName>
    </submittedName>
</protein>
<evidence type="ECO:0000313" key="3">
    <source>
        <dbReference type="EMBL" id="PKI74654.1"/>
    </source>
</evidence>
<evidence type="ECO:0000313" key="2">
    <source>
        <dbReference type="EMBL" id="OWM87549.1"/>
    </source>
</evidence>
<feature type="compositionally biased region" description="Polar residues" evidence="1">
    <location>
        <begin position="234"/>
        <end position="252"/>
    </location>
</feature>
<dbReference type="AlphaFoldDB" id="A0A218XSF3"/>
<keyword evidence="5" id="KW-1185">Reference proteome</keyword>
<dbReference type="GO" id="GO:0019210">
    <property type="term" value="F:kinase inhibitor activity"/>
    <property type="evidence" value="ECO:0007669"/>
    <property type="project" value="InterPro"/>
</dbReference>
<name>A0A218XSF3_PUNGR</name>
<dbReference type="GO" id="GO:0016301">
    <property type="term" value="F:kinase activity"/>
    <property type="evidence" value="ECO:0007669"/>
    <property type="project" value="UniProtKB-KW"/>
</dbReference>
<reference evidence="4" key="1">
    <citation type="journal article" date="2017" name="Plant J.">
        <title>The pomegranate (Punica granatum L.) genome and the genomics of punicalagin biosynthesis.</title>
        <authorList>
            <person name="Qin G."/>
            <person name="Xu C."/>
            <person name="Ming R."/>
            <person name="Tang H."/>
            <person name="Guyot R."/>
            <person name="Kramer E.M."/>
            <person name="Hu Y."/>
            <person name="Yi X."/>
            <person name="Qi Y."/>
            <person name="Xu X."/>
            <person name="Gao Z."/>
            <person name="Pan H."/>
            <person name="Jian J."/>
            <person name="Tian Y."/>
            <person name="Yue Z."/>
            <person name="Xu Y."/>
        </authorList>
    </citation>
    <scope>NUCLEOTIDE SEQUENCE [LARGE SCALE GENOMIC DNA]</scope>
    <source>
        <strain evidence="4">cv. Dabenzi</strain>
    </source>
</reference>
<proteinExistence type="predicted"/>
<feature type="region of interest" description="Disordered" evidence="1">
    <location>
        <begin position="214"/>
        <end position="307"/>
    </location>
</feature>
<dbReference type="EMBL" id="MTKT01000813">
    <property type="protein sequence ID" value="OWM87549.1"/>
    <property type="molecule type" value="Genomic_DNA"/>
</dbReference>
<dbReference type="PANTHER" id="PTHR33312">
    <property type="entry name" value="MEMBRANE-ASSOCIATED KINASE REGULATOR 4-RELATED"/>
    <property type="match status" value="1"/>
</dbReference>
<comment type="caution">
    <text evidence="2">The sequence shown here is derived from an EMBL/GenBank/DDBJ whole genome shotgun (WGS) entry which is preliminary data.</text>
</comment>
<feature type="compositionally biased region" description="Low complexity" evidence="1">
    <location>
        <begin position="283"/>
        <end position="301"/>
    </location>
</feature>
<sequence length="376" mass="41750">MAINLLSSYESDHEEDDYIDMEVGHYTSNLFTHSVPYHPPPHQNHNQNSREFEFQMSSTSIESEPTTSPADELFCNGKLLPLCHPPRLHMVERILHLSHPTPHNMKCSQLPDSSEEHYATPLLTSAIPTPFESCNITPSESCRVSRELNPEEHLFGHSNIEVGDSNLNTNADLIGDHHCPKKSWTRKIKLIKQSSLSSRLKASRAYLKSLFSKSDNSKTAGEGSDLKAPKGLISSKSQKSLKVKDQSSSFVQRSHREADEKVDNLNGCHRRSFSVSIKRHSSSKNSSSTSSSSSSSSTNSSKKSDDFSAVQLLKRSSSANSGTESPIQGAIAHCKRSHQHFFSSRKTLCEVGFHSFSASRFSISEDQEKLTSLCRG</sequence>
<dbReference type="InterPro" id="IPR039620">
    <property type="entry name" value="BKI1/MAKR1/3/4"/>
</dbReference>
<dbReference type="GeneID" id="116215833"/>
<dbReference type="Proteomes" id="UP000197138">
    <property type="component" value="Unassembled WGS sequence"/>
</dbReference>
<dbReference type="PANTHER" id="PTHR33312:SF5">
    <property type="entry name" value="MEMBRANE-ASSOCIATED KINASE REGULATOR 4-RELATED"/>
    <property type="match status" value="1"/>
</dbReference>
<dbReference type="STRING" id="22663.A0A218XSF3"/>
<reference evidence="3 5" key="3">
    <citation type="submission" date="2017-11" db="EMBL/GenBank/DDBJ databases">
        <title>De-novo sequencing of pomegranate (Punica granatum L.) genome.</title>
        <authorList>
            <person name="Akparov Z."/>
            <person name="Amiraslanov A."/>
            <person name="Hajiyeva S."/>
            <person name="Abbasov M."/>
            <person name="Kaur K."/>
            <person name="Hamwieh A."/>
            <person name="Solovyev V."/>
            <person name="Salamov A."/>
            <person name="Braich B."/>
            <person name="Kosarev P."/>
            <person name="Mahmoud A."/>
            <person name="Hajiyev E."/>
            <person name="Babayeva S."/>
            <person name="Izzatullayeva V."/>
            <person name="Mammadov A."/>
            <person name="Mammadov A."/>
            <person name="Sharifova S."/>
            <person name="Ojaghi J."/>
            <person name="Eynullazada K."/>
            <person name="Bayramov B."/>
            <person name="Abdulazimova A."/>
            <person name="Shahmuradov I."/>
        </authorList>
    </citation>
    <scope>NUCLEOTIDE SEQUENCE [LARGE SCALE GENOMIC DNA]</scope>
    <source>
        <strain evidence="3">AG2017</strain>
        <strain evidence="5">cv. AG2017</strain>
        <tissue evidence="3">Leaf</tissue>
    </source>
</reference>
<feature type="compositionally biased region" description="Basic residues" evidence="1">
    <location>
        <begin position="268"/>
        <end position="282"/>
    </location>
</feature>